<dbReference type="EMBL" id="BOPF01000008">
    <property type="protein sequence ID" value="GIJ45928.1"/>
    <property type="molecule type" value="Genomic_DNA"/>
</dbReference>
<accession>A0A8J4DQN9</accession>
<comment type="caution">
    <text evidence="9">The sequence shown here is derived from an EMBL/GenBank/DDBJ whole genome shotgun (WGS) entry which is preliminary data.</text>
</comment>
<dbReference type="AlphaFoldDB" id="A0A8J4DQN9"/>
<feature type="region of interest" description="Disordered" evidence="6">
    <location>
        <begin position="1"/>
        <end position="344"/>
    </location>
</feature>
<dbReference type="PANTHER" id="PTHR33602:SF1">
    <property type="entry name" value="REGULATORY PROTEIN RECX FAMILY PROTEIN"/>
    <property type="match status" value="1"/>
</dbReference>
<dbReference type="Pfam" id="PF21982">
    <property type="entry name" value="RecX_HTH1"/>
    <property type="match status" value="1"/>
</dbReference>
<feature type="compositionally biased region" description="Basic and acidic residues" evidence="6">
    <location>
        <begin position="1"/>
        <end position="19"/>
    </location>
</feature>
<dbReference type="PANTHER" id="PTHR33602">
    <property type="entry name" value="REGULATORY PROTEIN RECX FAMILY PROTEIN"/>
    <property type="match status" value="1"/>
</dbReference>
<evidence type="ECO:0000259" key="7">
    <source>
        <dbReference type="Pfam" id="PF02631"/>
    </source>
</evidence>
<feature type="compositionally biased region" description="Low complexity" evidence="6">
    <location>
        <begin position="170"/>
        <end position="185"/>
    </location>
</feature>
<feature type="region of interest" description="Disordered" evidence="6">
    <location>
        <begin position="453"/>
        <end position="476"/>
    </location>
</feature>
<keyword evidence="10" id="KW-1185">Reference proteome</keyword>
<evidence type="ECO:0000256" key="5">
    <source>
        <dbReference type="HAMAP-Rule" id="MF_01114"/>
    </source>
</evidence>
<name>A0A8J4DQN9_9ACTN</name>
<feature type="compositionally biased region" description="Basic and acidic residues" evidence="6">
    <location>
        <begin position="322"/>
        <end position="333"/>
    </location>
</feature>
<feature type="domain" description="RecX first three-helical" evidence="8">
    <location>
        <begin position="345"/>
        <end position="383"/>
    </location>
</feature>
<evidence type="ECO:0000313" key="9">
    <source>
        <dbReference type="EMBL" id="GIJ45928.1"/>
    </source>
</evidence>
<evidence type="ECO:0000256" key="1">
    <source>
        <dbReference type="ARBA" id="ARBA00004496"/>
    </source>
</evidence>
<sequence>MADERGGADDDRPAPHREFGAGPNVWAGAAPPPVSWRGSEDPDPAAASEFGAGPNVWADGVDPADARPPRLSRRRGSLTDPIPGESVPGDIPVPGDFDRSGPDRPIGAGRRGASHRPDLPDSYDAADPDDPRRPAGFDGPGGSDPSGGRDRSGASVAPVDAGPPGGARGGLPSTAATSSADPAAAVRERLRAMLDGASAGQPSASARGSGGPGGSGAKADAPRRRRSGARRGGAADPWADDAAAERPTRARRRKSGTPDSPTEWAPDAFISAADSTGDAPDSVDDSPENGRPGRRRRGAAGSNYGSEYDGDGSGKRTRGKRRAAEEATGDRARRQAPPPDPASAAREICLRLLSVRPRTRVELDAALRRRGVEDHVIAEVLERYADVGMIDDAAFAKAWVTSRHHSKGLAKRALAGELRRKGVTDDESGAALEQLDDETEEATARELVARRLKQERAAQRRPRRSPGEGDGDDDPAALRKAQEALIRRLVGMLARKGYPAGMAFRIVKDALSEEIDNAETVELLDPDVFGAEEADFDQLRS</sequence>
<feature type="compositionally biased region" description="Low complexity" evidence="6">
    <location>
        <begin position="153"/>
        <end position="162"/>
    </location>
</feature>
<comment type="function">
    <text evidence="5">Modulates RecA activity.</text>
</comment>
<gene>
    <name evidence="5" type="primary">recX</name>
    <name evidence="9" type="ORF">Val02_28140</name>
</gene>
<feature type="region of interest" description="Disordered" evidence="6">
    <location>
        <begin position="419"/>
        <end position="441"/>
    </location>
</feature>
<proteinExistence type="inferred from homology"/>
<dbReference type="InterPro" id="IPR003783">
    <property type="entry name" value="Regulatory_RecX"/>
</dbReference>
<evidence type="ECO:0000256" key="3">
    <source>
        <dbReference type="ARBA" id="ARBA00018111"/>
    </source>
</evidence>
<feature type="domain" description="RecX second three-helical" evidence="7">
    <location>
        <begin position="391"/>
        <end position="432"/>
    </location>
</feature>
<comment type="subcellular location">
    <subcellularLocation>
        <location evidence="1 5">Cytoplasm</location>
    </subcellularLocation>
</comment>
<keyword evidence="4 5" id="KW-0963">Cytoplasm</keyword>
<dbReference type="InterPro" id="IPR053926">
    <property type="entry name" value="RecX_HTH_1st"/>
</dbReference>
<evidence type="ECO:0000256" key="4">
    <source>
        <dbReference type="ARBA" id="ARBA00022490"/>
    </source>
</evidence>
<dbReference type="Proteomes" id="UP000619260">
    <property type="component" value="Unassembled WGS sequence"/>
</dbReference>
<dbReference type="HAMAP" id="MF_01114">
    <property type="entry name" value="RecX"/>
    <property type="match status" value="1"/>
</dbReference>
<dbReference type="GO" id="GO:0006282">
    <property type="term" value="P:regulation of DNA repair"/>
    <property type="evidence" value="ECO:0007669"/>
    <property type="project" value="UniProtKB-UniRule"/>
</dbReference>
<dbReference type="InterPro" id="IPR036388">
    <property type="entry name" value="WH-like_DNA-bd_sf"/>
</dbReference>
<dbReference type="Pfam" id="PF02631">
    <property type="entry name" value="RecX_HTH2"/>
    <property type="match status" value="1"/>
</dbReference>
<evidence type="ECO:0000256" key="6">
    <source>
        <dbReference type="SAM" id="MobiDB-lite"/>
    </source>
</evidence>
<dbReference type="InterPro" id="IPR053924">
    <property type="entry name" value="RecX_HTH_2nd"/>
</dbReference>
<organism evidence="9 10">
    <name type="scientific">Virgisporangium aliadipatigenens</name>
    <dbReference type="NCBI Taxonomy" id="741659"/>
    <lineage>
        <taxon>Bacteria</taxon>
        <taxon>Bacillati</taxon>
        <taxon>Actinomycetota</taxon>
        <taxon>Actinomycetes</taxon>
        <taxon>Micromonosporales</taxon>
        <taxon>Micromonosporaceae</taxon>
        <taxon>Virgisporangium</taxon>
    </lineage>
</organism>
<evidence type="ECO:0000259" key="8">
    <source>
        <dbReference type="Pfam" id="PF21982"/>
    </source>
</evidence>
<dbReference type="Gene3D" id="1.10.10.10">
    <property type="entry name" value="Winged helix-like DNA-binding domain superfamily/Winged helix DNA-binding domain"/>
    <property type="match status" value="2"/>
</dbReference>
<evidence type="ECO:0000313" key="10">
    <source>
        <dbReference type="Proteomes" id="UP000619260"/>
    </source>
</evidence>
<protein>
    <recommendedName>
        <fullName evidence="3 5">Regulatory protein RecX</fullName>
    </recommendedName>
</protein>
<dbReference type="GO" id="GO:0005737">
    <property type="term" value="C:cytoplasm"/>
    <property type="evidence" value="ECO:0007669"/>
    <property type="project" value="UniProtKB-SubCell"/>
</dbReference>
<feature type="compositionally biased region" description="Low complexity" evidence="6">
    <location>
        <begin position="232"/>
        <end position="241"/>
    </location>
</feature>
<comment type="similarity">
    <text evidence="2 5">Belongs to the RecX family.</text>
</comment>
<evidence type="ECO:0000256" key="2">
    <source>
        <dbReference type="ARBA" id="ARBA00009695"/>
    </source>
</evidence>
<reference evidence="9" key="1">
    <citation type="submission" date="2021-01" db="EMBL/GenBank/DDBJ databases">
        <title>Whole genome shotgun sequence of Virgisporangium aliadipatigenens NBRC 105644.</title>
        <authorList>
            <person name="Komaki H."/>
            <person name="Tamura T."/>
        </authorList>
    </citation>
    <scope>NUCLEOTIDE SEQUENCE</scope>
    <source>
        <strain evidence="9">NBRC 105644</strain>
    </source>
</reference>
<feature type="compositionally biased region" description="Low complexity" evidence="6">
    <location>
        <begin position="196"/>
        <end position="207"/>
    </location>
</feature>